<evidence type="ECO:0000256" key="4">
    <source>
        <dbReference type="ARBA" id="ARBA00022695"/>
    </source>
</evidence>
<dbReference type="InterPro" id="IPR036977">
    <property type="entry name" value="DNA_primase_Znf_CHC2"/>
</dbReference>
<dbReference type="InterPro" id="IPR006171">
    <property type="entry name" value="TOPRIM_dom"/>
</dbReference>
<evidence type="ECO:0000313" key="9">
    <source>
        <dbReference type="Proteomes" id="UP000037386"/>
    </source>
</evidence>
<keyword evidence="3" id="KW-0808">Transferase</keyword>
<proteinExistence type="predicted"/>
<dbReference type="GO" id="GO:0006269">
    <property type="term" value="P:DNA replication, synthesis of primer"/>
    <property type="evidence" value="ECO:0007669"/>
    <property type="project" value="UniProtKB-KW"/>
</dbReference>
<reference evidence="9" key="1">
    <citation type="submission" date="2015-05" db="EMBL/GenBank/DDBJ databases">
        <title>Draft genome sequence of 'Candidatus Phytoplasma Pruni' strain CX, a plant pathogenic bacterium.</title>
        <authorList>
            <person name="Lee I.-M."/>
            <person name="Bottner-Parker K.D."/>
            <person name="Shao J."/>
            <person name="Gundersen-Rindal D.E."/>
            <person name="Zhao Y."/>
            <person name="Davis R.E."/>
        </authorList>
    </citation>
    <scope>NUCLEOTIDE SEQUENCE [LARGE SCALE GENOMIC DNA]</scope>
    <source>
        <strain evidence="9">CX</strain>
    </source>
</reference>
<evidence type="ECO:0000259" key="7">
    <source>
        <dbReference type="PROSITE" id="PS50880"/>
    </source>
</evidence>
<dbReference type="Gene3D" id="3.90.980.10">
    <property type="entry name" value="DNA primase, catalytic core, N-terminal domain"/>
    <property type="match status" value="1"/>
</dbReference>
<dbReference type="SUPFAM" id="SSF56731">
    <property type="entry name" value="DNA primase core"/>
    <property type="match status" value="1"/>
</dbReference>
<dbReference type="InterPro" id="IPR034151">
    <property type="entry name" value="TOPRIM_DnaG_bac"/>
</dbReference>
<dbReference type="AlphaFoldDB" id="A0A0M1MZJ5"/>
<dbReference type="GO" id="GO:0005737">
    <property type="term" value="C:cytoplasm"/>
    <property type="evidence" value="ECO:0007669"/>
    <property type="project" value="TreeGrafter"/>
</dbReference>
<dbReference type="GO" id="GO:0003677">
    <property type="term" value="F:DNA binding"/>
    <property type="evidence" value="ECO:0007669"/>
    <property type="project" value="InterPro"/>
</dbReference>
<dbReference type="SMART" id="SM00493">
    <property type="entry name" value="TOPRIM"/>
    <property type="match status" value="1"/>
</dbReference>
<dbReference type="Pfam" id="PF08275">
    <property type="entry name" value="DNAG_N"/>
    <property type="match status" value="1"/>
</dbReference>
<dbReference type="STRING" id="479893.CPX_001706"/>
<dbReference type="PROSITE" id="PS50880">
    <property type="entry name" value="TOPRIM"/>
    <property type="match status" value="1"/>
</dbReference>
<evidence type="ECO:0000313" key="8">
    <source>
        <dbReference type="EMBL" id="KOR75323.1"/>
    </source>
</evidence>
<feature type="domain" description="Toprim" evidence="7">
    <location>
        <begin position="302"/>
        <end position="385"/>
    </location>
</feature>
<dbReference type="InterPro" id="IPR037068">
    <property type="entry name" value="DNA_primase_core_N_sf"/>
</dbReference>
<dbReference type="SUPFAM" id="SSF57783">
    <property type="entry name" value="Zinc beta-ribbon"/>
    <property type="match status" value="1"/>
</dbReference>
<dbReference type="GO" id="GO:0016779">
    <property type="term" value="F:nucleotidyltransferase activity"/>
    <property type="evidence" value="ECO:0007669"/>
    <property type="project" value="UniProtKB-KW"/>
</dbReference>
<organism evidence="8 9">
    <name type="scientific">Candidatus Phytoplasma pruni</name>
    <dbReference type="NCBI Taxonomy" id="479893"/>
    <lineage>
        <taxon>Bacteria</taxon>
        <taxon>Bacillati</taxon>
        <taxon>Mycoplasmatota</taxon>
        <taxon>Mollicutes</taxon>
        <taxon>Acholeplasmatales</taxon>
        <taxon>Acholeplasmataceae</taxon>
        <taxon>Candidatus Phytoplasma</taxon>
        <taxon>16SrIII (X-disease group)</taxon>
    </lineage>
</organism>
<evidence type="ECO:0000256" key="6">
    <source>
        <dbReference type="ARBA" id="ARBA00023163"/>
    </source>
</evidence>
<accession>A0A0M1MZJ5</accession>
<dbReference type="PANTHER" id="PTHR30313:SF2">
    <property type="entry name" value="DNA PRIMASE"/>
    <property type="match status" value="1"/>
</dbReference>
<sequence>MNHQDKIKHIKTNFPMIVLLKKLKILPPNFNTKYRFPCPIHQGNNPTCCHLTSDNKIYCWKCCKDYDIIDVYMEIRGIKTFNNALEKINNFIKTQEFKNLIQQKTSTPNISYKPFKYQFHPNKINNPIDEKEINTTKTQLFKEISPLFNQIRDYYHYLLTTNRNNESHLGLEYLTQKRKLTLETIKEFKLGYAPLSDKSLSFRLVNYCKKKNIDTTKLVEYGFVKEKTNQQNKKYYHDTFHGSIIIPIENGYNKTFHFYQNHFREVSYLQPKYKSLNNFSQTPTFHFSYRFFEALPYIKKTKTIIIHEGFFDVISCWQHGIKNVVGLICVAQLLSQTQMDILKKEKIKVIIALDNDETGRKRNAALGEQIKEQQIPYEIRRILFPYDKTCKDVDDLIRQYGIQAYRKCFLDPYVSYEEAEKKQIVDLAIHFFGEDKVEVIK</sequence>
<dbReference type="Proteomes" id="UP000037386">
    <property type="component" value="Unassembled WGS sequence"/>
</dbReference>
<evidence type="ECO:0000256" key="1">
    <source>
        <dbReference type="ARBA" id="ARBA00022478"/>
    </source>
</evidence>
<dbReference type="InterPro" id="IPR013264">
    <property type="entry name" value="DNAG_N"/>
</dbReference>
<dbReference type="Pfam" id="PF13155">
    <property type="entry name" value="Toprim_2"/>
    <property type="match status" value="1"/>
</dbReference>
<dbReference type="EMBL" id="LHCF01000015">
    <property type="protein sequence ID" value="KOR75323.1"/>
    <property type="molecule type" value="Genomic_DNA"/>
</dbReference>
<dbReference type="PATRIC" id="fig|479893.3.peg.518"/>
<dbReference type="PANTHER" id="PTHR30313">
    <property type="entry name" value="DNA PRIMASE"/>
    <property type="match status" value="1"/>
</dbReference>
<keyword evidence="2" id="KW-0639">Primosome</keyword>
<keyword evidence="6" id="KW-0804">Transcription</keyword>
<protein>
    <submittedName>
        <fullName evidence="8">DNA primase</fullName>
    </submittedName>
</protein>
<evidence type="ECO:0000256" key="5">
    <source>
        <dbReference type="ARBA" id="ARBA00022705"/>
    </source>
</evidence>
<dbReference type="OrthoDB" id="9803773at2"/>
<keyword evidence="4" id="KW-0548">Nucleotidyltransferase</keyword>
<evidence type="ECO:0000256" key="2">
    <source>
        <dbReference type="ARBA" id="ARBA00022515"/>
    </source>
</evidence>
<keyword evidence="5" id="KW-0235">DNA replication</keyword>
<keyword evidence="1" id="KW-0240">DNA-directed RNA polymerase</keyword>
<dbReference type="GO" id="GO:0008270">
    <property type="term" value="F:zinc ion binding"/>
    <property type="evidence" value="ECO:0007669"/>
    <property type="project" value="InterPro"/>
</dbReference>
<dbReference type="GO" id="GO:1990077">
    <property type="term" value="C:primosome complex"/>
    <property type="evidence" value="ECO:0007669"/>
    <property type="project" value="UniProtKB-KW"/>
</dbReference>
<dbReference type="Gene3D" id="3.40.1360.10">
    <property type="match status" value="1"/>
</dbReference>
<dbReference type="RefSeq" id="WP_053521546.1">
    <property type="nucleotide sequence ID" value="NZ_LHCF01000015.1"/>
</dbReference>
<dbReference type="GO" id="GO:0000428">
    <property type="term" value="C:DNA-directed RNA polymerase complex"/>
    <property type="evidence" value="ECO:0007669"/>
    <property type="project" value="UniProtKB-KW"/>
</dbReference>
<comment type="caution">
    <text evidence="8">The sequence shown here is derived from an EMBL/GenBank/DDBJ whole genome shotgun (WGS) entry which is preliminary data.</text>
</comment>
<evidence type="ECO:0000256" key="3">
    <source>
        <dbReference type="ARBA" id="ARBA00022679"/>
    </source>
</evidence>
<gene>
    <name evidence="8" type="primary">dnaG</name>
    <name evidence="8" type="ORF">CPX_001706</name>
</gene>
<dbReference type="Gene3D" id="3.90.580.10">
    <property type="entry name" value="Zinc finger, CHC2-type domain"/>
    <property type="match status" value="1"/>
</dbReference>
<name>A0A0M1MZJ5_9MOLU</name>
<dbReference type="CDD" id="cd03364">
    <property type="entry name" value="TOPRIM_DnaG_primases"/>
    <property type="match status" value="1"/>
</dbReference>
<dbReference type="InterPro" id="IPR050219">
    <property type="entry name" value="DnaG_primase"/>
</dbReference>